<dbReference type="Proteomes" id="UP000796761">
    <property type="component" value="Unassembled WGS sequence"/>
</dbReference>
<dbReference type="EMBL" id="SWJQ01000048">
    <property type="protein sequence ID" value="TRZ24421.1"/>
    <property type="molecule type" value="Genomic_DNA"/>
</dbReference>
<protein>
    <submittedName>
        <fullName evidence="2">Uncharacterized protein</fullName>
    </submittedName>
</protein>
<accession>A0A8K1LSK7</accession>
<gene>
    <name evidence="2" type="ORF">HGM15179_002628</name>
</gene>
<sequence length="132" mass="14710">MCSRDYGKVHLESNLARDVKDDKKSLFKYISSKRNTRENVGLLLNEVGAVVMEDTEYVGLLNVFFASVFAAEATSQESQTVEAREKVYSKEGFPLVEQDWVRDHLGKCDTCKSRDSNGDAPTGAEGATRCYS</sequence>
<dbReference type="AlphaFoldDB" id="A0A8K1LSK7"/>
<evidence type="ECO:0000313" key="3">
    <source>
        <dbReference type="Proteomes" id="UP000796761"/>
    </source>
</evidence>
<evidence type="ECO:0000313" key="2">
    <source>
        <dbReference type="EMBL" id="TRZ24421.1"/>
    </source>
</evidence>
<evidence type="ECO:0000256" key="1">
    <source>
        <dbReference type="SAM" id="MobiDB-lite"/>
    </source>
</evidence>
<comment type="caution">
    <text evidence="2">The sequence shown here is derived from an EMBL/GenBank/DDBJ whole genome shotgun (WGS) entry which is preliminary data.</text>
</comment>
<proteinExistence type="predicted"/>
<reference evidence="2" key="1">
    <citation type="submission" date="2019-04" db="EMBL/GenBank/DDBJ databases">
        <title>Genome assembly of Zosterops borbonicus 15179.</title>
        <authorList>
            <person name="Leroy T."/>
            <person name="Anselmetti Y."/>
            <person name="Tilak M.-K."/>
            <person name="Nabholz B."/>
        </authorList>
    </citation>
    <scope>NUCLEOTIDE SEQUENCE</scope>
    <source>
        <strain evidence="2">HGM_15179</strain>
        <tissue evidence="2">Muscle</tissue>
    </source>
</reference>
<keyword evidence="3" id="KW-1185">Reference proteome</keyword>
<feature type="region of interest" description="Disordered" evidence="1">
    <location>
        <begin position="112"/>
        <end position="132"/>
    </location>
</feature>
<name>A0A8K1LSK7_9PASS</name>
<organism evidence="2 3">
    <name type="scientific">Zosterops borbonicus</name>
    <dbReference type="NCBI Taxonomy" id="364589"/>
    <lineage>
        <taxon>Eukaryota</taxon>
        <taxon>Metazoa</taxon>
        <taxon>Chordata</taxon>
        <taxon>Craniata</taxon>
        <taxon>Vertebrata</taxon>
        <taxon>Euteleostomi</taxon>
        <taxon>Archelosauria</taxon>
        <taxon>Archosauria</taxon>
        <taxon>Dinosauria</taxon>
        <taxon>Saurischia</taxon>
        <taxon>Theropoda</taxon>
        <taxon>Coelurosauria</taxon>
        <taxon>Aves</taxon>
        <taxon>Neognathae</taxon>
        <taxon>Neoaves</taxon>
        <taxon>Telluraves</taxon>
        <taxon>Australaves</taxon>
        <taxon>Passeriformes</taxon>
        <taxon>Sylvioidea</taxon>
        <taxon>Zosteropidae</taxon>
        <taxon>Zosterops</taxon>
    </lineage>
</organism>
<dbReference type="OrthoDB" id="416454at2759"/>